<reference evidence="6 7" key="1">
    <citation type="submission" date="2024-06" db="EMBL/GenBank/DDBJ databases">
        <title>Genomic Encyclopedia of Type Strains, Phase IV (KMG-IV): sequencing the most valuable type-strain genomes for metagenomic binning, comparative biology and taxonomic classification.</title>
        <authorList>
            <person name="Goeker M."/>
        </authorList>
    </citation>
    <scope>NUCLEOTIDE SEQUENCE [LARGE SCALE GENOMIC DNA]</scope>
    <source>
        <strain evidence="6 7">DSM 21460</strain>
    </source>
</reference>
<name>A0ABV2J9G3_9FIRM</name>
<dbReference type="PANTHER" id="PTHR13932:SF1">
    <property type="entry name" value="OXYGEN-INDEPENDENT COPROPORPHYRINOGEN-III OXIDASE-LIKE PROTEIN HEMZ"/>
    <property type="match status" value="1"/>
</dbReference>
<protein>
    <submittedName>
        <fullName evidence="6">Oxygen-independent coproporphyrinogen-3 oxidase</fullName>
        <ecNumber evidence="6">1.3.98.3</ecNumber>
    </submittedName>
</protein>
<dbReference type="PROSITE" id="PS51918">
    <property type="entry name" value="RADICAL_SAM"/>
    <property type="match status" value="1"/>
</dbReference>
<evidence type="ECO:0000256" key="4">
    <source>
        <dbReference type="ARBA" id="ARBA00023014"/>
    </source>
</evidence>
<keyword evidence="1" id="KW-0949">S-adenosyl-L-methionine</keyword>
<dbReference type="InterPro" id="IPR034505">
    <property type="entry name" value="Coproporphyrinogen-III_oxidase"/>
</dbReference>
<sequence>MITVNAEKEFLRKSLFEFLRMKFPDYISNGILKLDVINDNLDNWYIFLKLDDNEFIDSFVYKNNRNIHFEIKRRIFDKFSTNCEFDKSYGILTGVRPSKLSAKIFSKNSLEKSIEFLDKEYRIPVRDSKFLYEIFINQHRCKDTFSKENYNIYVNIPFCPSRCSYCSFDTAIYNKQKATKYVNSLLDEISMYENNFSGVPHSIYIGGGTPSILEVSDLEKILKLLQNKFGIPKEFTVECGRIDTLSISLLEMLKSYSVNRISLNPQSFNEKVVNDLNRNSNIDIQKWFDIAKKIGFDIINMDLILGLPGEEIYSILESVKKAIEIAPDNITIHTLALKNGSKLYENGYINKYDYKNLLDKTKLMMKGSGYQPYYMYRQKKSVMNSENIGYSLPNKNSIYNIVMMDEVENILGFGAGASTKILDKNDKFLRNVNTKNLTEYINMRG</sequence>
<keyword evidence="3" id="KW-0408">Iron</keyword>
<dbReference type="CDD" id="cd01335">
    <property type="entry name" value="Radical_SAM"/>
    <property type="match status" value="1"/>
</dbReference>
<dbReference type="SUPFAM" id="SSF102114">
    <property type="entry name" value="Radical SAM enzymes"/>
    <property type="match status" value="1"/>
</dbReference>
<dbReference type="SFLD" id="SFLDS00029">
    <property type="entry name" value="Radical_SAM"/>
    <property type="match status" value="1"/>
</dbReference>
<dbReference type="EC" id="1.3.98.3" evidence="6"/>
<dbReference type="InterPro" id="IPR007197">
    <property type="entry name" value="rSAM"/>
</dbReference>
<evidence type="ECO:0000313" key="7">
    <source>
        <dbReference type="Proteomes" id="UP001549162"/>
    </source>
</evidence>
<dbReference type="Pfam" id="PF04055">
    <property type="entry name" value="Radical_SAM"/>
    <property type="match status" value="1"/>
</dbReference>
<evidence type="ECO:0000256" key="3">
    <source>
        <dbReference type="ARBA" id="ARBA00023004"/>
    </source>
</evidence>
<dbReference type="Proteomes" id="UP001549162">
    <property type="component" value="Unassembled WGS sequence"/>
</dbReference>
<accession>A0ABV2J9G3</accession>
<dbReference type="Gene3D" id="3.20.20.70">
    <property type="entry name" value="Aldolase class I"/>
    <property type="match status" value="1"/>
</dbReference>
<dbReference type="SFLD" id="SFLDG01065">
    <property type="entry name" value="anaerobic_coproporphyrinogen-I"/>
    <property type="match status" value="1"/>
</dbReference>
<dbReference type="SMART" id="SM00729">
    <property type="entry name" value="Elp3"/>
    <property type="match status" value="1"/>
</dbReference>
<dbReference type="InterPro" id="IPR058240">
    <property type="entry name" value="rSAM_sf"/>
</dbReference>
<evidence type="ECO:0000256" key="2">
    <source>
        <dbReference type="ARBA" id="ARBA00022723"/>
    </source>
</evidence>
<comment type="caution">
    <text evidence="6">The sequence shown here is derived from an EMBL/GenBank/DDBJ whole genome shotgun (WGS) entry which is preliminary data.</text>
</comment>
<gene>
    <name evidence="6" type="ORF">ABID14_000049</name>
</gene>
<dbReference type="InterPro" id="IPR006638">
    <property type="entry name" value="Elp3/MiaA/NifB-like_rSAM"/>
</dbReference>
<dbReference type="EMBL" id="JBEPMA010000001">
    <property type="protein sequence ID" value="MET3616429.1"/>
    <property type="molecule type" value="Genomic_DNA"/>
</dbReference>
<keyword evidence="2" id="KW-0479">Metal-binding</keyword>
<keyword evidence="7" id="KW-1185">Reference proteome</keyword>
<dbReference type="InterPro" id="IPR023995">
    <property type="entry name" value="HemZ"/>
</dbReference>
<evidence type="ECO:0000259" key="5">
    <source>
        <dbReference type="PROSITE" id="PS51918"/>
    </source>
</evidence>
<evidence type="ECO:0000256" key="1">
    <source>
        <dbReference type="ARBA" id="ARBA00022691"/>
    </source>
</evidence>
<keyword evidence="6" id="KW-0560">Oxidoreductase</keyword>
<dbReference type="SFLD" id="SFLDF00310">
    <property type="entry name" value="oxygen-independent_coproporphy"/>
    <property type="match status" value="1"/>
</dbReference>
<evidence type="ECO:0000313" key="6">
    <source>
        <dbReference type="EMBL" id="MET3616429.1"/>
    </source>
</evidence>
<dbReference type="RefSeq" id="WP_354366440.1">
    <property type="nucleotide sequence ID" value="NZ_JBEPMA010000001.1"/>
</dbReference>
<dbReference type="GO" id="GO:0051989">
    <property type="term" value="F:coproporphyrinogen dehydrogenase activity"/>
    <property type="evidence" value="ECO:0007669"/>
    <property type="project" value="UniProtKB-EC"/>
</dbReference>
<keyword evidence="4" id="KW-0411">Iron-sulfur</keyword>
<dbReference type="NCBIfam" id="TIGR03994">
    <property type="entry name" value="rSAM_HemZ"/>
    <property type="match status" value="1"/>
</dbReference>
<dbReference type="PANTHER" id="PTHR13932">
    <property type="entry name" value="COPROPORPHYRINIGEN III OXIDASE"/>
    <property type="match status" value="1"/>
</dbReference>
<organism evidence="6 7">
    <name type="scientific">Peptoniphilus olsenii</name>
    <dbReference type="NCBI Taxonomy" id="411570"/>
    <lineage>
        <taxon>Bacteria</taxon>
        <taxon>Bacillati</taxon>
        <taxon>Bacillota</taxon>
        <taxon>Tissierellia</taxon>
        <taxon>Tissierellales</taxon>
        <taxon>Peptoniphilaceae</taxon>
        <taxon>Peptoniphilus</taxon>
    </lineage>
</organism>
<feature type="domain" description="Radical SAM core" evidence="5">
    <location>
        <begin position="144"/>
        <end position="373"/>
    </location>
</feature>
<dbReference type="SFLD" id="SFLDG01082">
    <property type="entry name" value="B12-binding_domain_containing"/>
    <property type="match status" value="1"/>
</dbReference>
<proteinExistence type="predicted"/>
<dbReference type="InterPro" id="IPR013785">
    <property type="entry name" value="Aldolase_TIM"/>
</dbReference>